<dbReference type="RefSeq" id="WP_030791673.1">
    <property type="nucleotide sequence ID" value="NZ_JAMCCK010000031.1"/>
</dbReference>
<reference evidence="1 2" key="1">
    <citation type="submission" date="2022-05" db="EMBL/GenBank/DDBJ databases">
        <title>Genome Resource of Streptomyces lavenduligriseus GA1-1, a Strain with Broad-Spectrum Antifungal Activity against Phytopathogenic Fungi.</title>
        <authorList>
            <person name="Qi D."/>
        </authorList>
    </citation>
    <scope>NUCLEOTIDE SEQUENCE [LARGE SCALE GENOMIC DNA]</scope>
    <source>
        <strain evidence="1 2">GA1-1</strain>
    </source>
</reference>
<organism evidence="1 2">
    <name type="scientific">Streptomyces lavenduligriseus</name>
    <dbReference type="NCBI Taxonomy" id="67315"/>
    <lineage>
        <taxon>Bacteria</taxon>
        <taxon>Bacillati</taxon>
        <taxon>Actinomycetota</taxon>
        <taxon>Actinomycetes</taxon>
        <taxon>Kitasatosporales</taxon>
        <taxon>Streptomycetaceae</taxon>
        <taxon>Streptomyces</taxon>
    </lineage>
</organism>
<name>A0ABT0NXL9_9ACTN</name>
<dbReference type="Proteomes" id="UP001202052">
    <property type="component" value="Unassembled WGS sequence"/>
</dbReference>
<protein>
    <submittedName>
        <fullName evidence="1">DUF692 domain-containing protein</fullName>
    </submittedName>
</protein>
<dbReference type="InterPro" id="IPR007801">
    <property type="entry name" value="MbnB/TglH/ChrH"/>
</dbReference>
<keyword evidence="2" id="KW-1185">Reference proteome</keyword>
<dbReference type="EMBL" id="JAMCCK010000031">
    <property type="protein sequence ID" value="MCL3996068.1"/>
    <property type="molecule type" value="Genomic_DNA"/>
</dbReference>
<evidence type="ECO:0000313" key="2">
    <source>
        <dbReference type="Proteomes" id="UP001202052"/>
    </source>
</evidence>
<dbReference type="Gene3D" id="3.20.20.150">
    <property type="entry name" value="Divalent-metal-dependent TIM barrel enzymes"/>
    <property type="match status" value="1"/>
</dbReference>
<proteinExistence type="predicted"/>
<accession>A0ABT0NXL9</accession>
<dbReference type="PANTHER" id="PTHR42194:SF1">
    <property type="entry name" value="UPF0276 PROTEIN HI_1600"/>
    <property type="match status" value="1"/>
</dbReference>
<dbReference type="Pfam" id="PF05114">
    <property type="entry name" value="MbnB_TglH_ChrH"/>
    <property type="match status" value="1"/>
</dbReference>
<comment type="caution">
    <text evidence="1">The sequence shown here is derived from an EMBL/GenBank/DDBJ whole genome shotgun (WGS) entry which is preliminary data.</text>
</comment>
<sequence>MTNEKTNSVGRLGFGLDWQYRDSYPQKMPDLCARYAGRLSHLSCVSLPSAADARTFMDECAGDLPVVHHLPGVAPAAPGGPNLELFTRLEAVSDVLGAVWTCEDIGLWSIGPYPLPYFTPPLFEREVADHVVDGIRRMREVSRYPFVPEIPSCTLAAGRMSLGEFFHRVTDGADCDLLLDVAHVFSYAVAVRRSYEDVLRSLPLERVVEIHVAGGYIDPTFDNRYLDTHSHAVTPAVIDLLQEAVANAPRLRAVTYEIGVGLGAEELDSDFERIEGLLAEADWTPTIARPSGLATAGTA</sequence>
<evidence type="ECO:0000313" key="1">
    <source>
        <dbReference type="EMBL" id="MCL3996068.1"/>
    </source>
</evidence>
<dbReference type="PANTHER" id="PTHR42194">
    <property type="entry name" value="UPF0276 PROTEIN HI_1600"/>
    <property type="match status" value="1"/>
</dbReference>
<gene>
    <name evidence="1" type="ORF">M4438_21585</name>
</gene>